<name>E7DQ47_9NOSO</name>
<gene>
    <name evidence="2" type="ORF">Nfla_7302</name>
</gene>
<evidence type="ECO:0000313" key="2">
    <source>
        <dbReference type="EMBL" id="ADO19205.1"/>
    </source>
</evidence>
<keyword evidence="1" id="KW-0812">Transmembrane</keyword>
<accession>E7DQ47</accession>
<keyword evidence="1" id="KW-0472">Membrane</keyword>
<dbReference type="EMBL" id="HQ291145">
    <property type="protein sequence ID" value="ADO19205.1"/>
    <property type="molecule type" value="Genomic_DNA"/>
</dbReference>
<keyword evidence="1" id="KW-1133">Transmembrane helix</keyword>
<reference evidence="2" key="1">
    <citation type="journal article" date="2011" name="Acta Physiol. Plant.">
        <title>An investigation on the genetic background of Nostoc flagelliforme by similarity analysis of its partial genomic DNA and phylogenetic comparison of deduced related species.</title>
        <authorList>
            <person name="Gao X."/>
            <person name="Liu K."/>
            <person name="Qiu B.S."/>
        </authorList>
    </citation>
    <scope>NUCLEOTIDE SEQUENCE</scope>
    <source>
        <strain evidence="2">Sunitezuoqi</strain>
    </source>
</reference>
<organism evidence="2">
    <name type="scientific">Nostoc flagelliforme str. Sunitezuoqi</name>
    <dbReference type="NCBI Taxonomy" id="676037"/>
    <lineage>
        <taxon>Bacteria</taxon>
        <taxon>Bacillati</taxon>
        <taxon>Cyanobacteriota</taxon>
        <taxon>Cyanophyceae</taxon>
        <taxon>Nostocales</taxon>
        <taxon>Nostocaceae</taxon>
        <taxon>Nostoc</taxon>
    </lineage>
</organism>
<feature type="transmembrane region" description="Helical" evidence="1">
    <location>
        <begin position="58"/>
        <end position="80"/>
    </location>
</feature>
<sequence length="118" mass="12940">MPKNYIQQNNLLLQLDVNGVAEAKVRVATTKHTLQTQLQLLTTLKNYKHLELIMDIQATLTLTIQAVVISFVALMVFDFVDGLWVVPLPPAGWQPLQGEQPTVSAVATQPTCVGSTTV</sequence>
<proteinExistence type="predicted"/>
<protein>
    <submittedName>
        <fullName evidence="2">Uncharacterized protein</fullName>
    </submittedName>
</protein>
<evidence type="ECO:0000256" key="1">
    <source>
        <dbReference type="SAM" id="Phobius"/>
    </source>
</evidence>
<dbReference type="AlphaFoldDB" id="E7DQ47"/>